<keyword evidence="4" id="KW-1185">Reference proteome</keyword>
<dbReference type="OrthoDB" id="799598at2"/>
<keyword evidence="2" id="KW-1133">Transmembrane helix</keyword>
<evidence type="ECO:0000256" key="2">
    <source>
        <dbReference type="SAM" id="Phobius"/>
    </source>
</evidence>
<name>A0A5C1I540_9SPHI</name>
<dbReference type="RefSeq" id="WP_112574909.1">
    <property type="nucleotide sequence ID" value="NZ_CP043450.1"/>
</dbReference>
<dbReference type="Proteomes" id="UP000251402">
    <property type="component" value="Chromosome"/>
</dbReference>
<feature type="transmembrane region" description="Helical" evidence="2">
    <location>
        <begin position="157"/>
        <end position="177"/>
    </location>
</feature>
<organism evidence="3 4">
    <name type="scientific">Mucilaginibacter rubeus</name>
    <dbReference type="NCBI Taxonomy" id="2027860"/>
    <lineage>
        <taxon>Bacteria</taxon>
        <taxon>Pseudomonadati</taxon>
        <taxon>Bacteroidota</taxon>
        <taxon>Sphingobacteriia</taxon>
        <taxon>Sphingobacteriales</taxon>
        <taxon>Sphingobacteriaceae</taxon>
        <taxon>Mucilaginibacter</taxon>
    </lineage>
</organism>
<dbReference type="KEGG" id="mrub:DEO27_024170"/>
<keyword evidence="2" id="KW-0472">Membrane</keyword>
<feature type="transmembrane region" description="Helical" evidence="2">
    <location>
        <begin position="189"/>
        <end position="206"/>
    </location>
</feature>
<keyword evidence="2" id="KW-0812">Transmembrane</keyword>
<feature type="coiled-coil region" evidence="1">
    <location>
        <begin position="84"/>
        <end position="111"/>
    </location>
</feature>
<protein>
    <submittedName>
        <fullName evidence="3">Uncharacterized protein</fullName>
    </submittedName>
</protein>
<sequence length="356" mass="40584">MSTLEKSMQQRPELTAFVQEQLKQFDQYNLIDAENHGGRDKPSLSEQNIKPYLIGNHHKAQAIIGHVATELQAAILVSEVVENEKITQRKLQTLQNKLVAVKEKAVEFEKTLKDTQFEDGWFHPYLIWLCICIPLLGDSMLNRPAFETYGYSYIESLGISVLLAAALAVLAHCFSRIVALGKSVWQKRAIGAAIFLLITALFYYLADTRISYLSSEPDAANVHLSAVPIAAMSVLLFGVAVGLKHFFFPTTEQRKAIHEYQASKQQYDDNRAEQQCIEQEIETLKQKQEELRQVNSALYVYGGRLEDMIISHAYAGFATWQKVNMMHRTDNGRPLCFDHDEYPFAFQRNFKPIHHS</sequence>
<accession>A0A5C1I540</accession>
<evidence type="ECO:0000313" key="3">
    <source>
        <dbReference type="EMBL" id="QEM12976.1"/>
    </source>
</evidence>
<proteinExistence type="predicted"/>
<dbReference type="AlphaFoldDB" id="A0A5C1I540"/>
<gene>
    <name evidence="3" type="ORF">DEO27_024170</name>
</gene>
<feature type="transmembrane region" description="Helical" evidence="2">
    <location>
        <begin position="226"/>
        <end position="247"/>
    </location>
</feature>
<evidence type="ECO:0000256" key="1">
    <source>
        <dbReference type="SAM" id="Coils"/>
    </source>
</evidence>
<evidence type="ECO:0000313" key="4">
    <source>
        <dbReference type="Proteomes" id="UP000251402"/>
    </source>
</evidence>
<feature type="coiled-coil region" evidence="1">
    <location>
        <begin position="267"/>
        <end position="297"/>
    </location>
</feature>
<keyword evidence="1" id="KW-0175">Coiled coil</keyword>
<reference evidence="3" key="1">
    <citation type="submission" date="2019-08" db="EMBL/GenBank/DDBJ databases">
        <title>Comparative genome analysis confer to the adaptation heavy metal polluted environment.</title>
        <authorList>
            <person name="Li Y."/>
        </authorList>
    </citation>
    <scope>NUCLEOTIDE SEQUENCE [LARGE SCALE GENOMIC DNA]</scope>
    <source>
        <strain evidence="3">P1</strain>
    </source>
</reference>
<dbReference type="EMBL" id="CP043450">
    <property type="protein sequence ID" value="QEM12976.1"/>
    <property type="molecule type" value="Genomic_DNA"/>
</dbReference>
<feature type="transmembrane region" description="Helical" evidence="2">
    <location>
        <begin position="120"/>
        <end position="137"/>
    </location>
</feature>